<reference evidence="3 4" key="1">
    <citation type="journal article" date="2017" name="Genome Announc.">
        <title>Complete Genome Sequences of Two Acetylene-Fermenting Pelobacter acetylenicus Strains.</title>
        <authorList>
            <person name="Sutton J.M."/>
            <person name="Baesman S.M."/>
            <person name="Fierst J.L."/>
            <person name="Poret-Peterson A.T."/>
            <person name="Oremland R.S."/>
            <person name="Dunlap D.S."/>
            <person name="Akob D.M."/>
        </authorList>
    </citation>
    <scope>NUCLEOTIDE SEQUENCE [LARGE SCALE GENOMIC DNA]</scope>
    <source>
        <strain evidence="3 4">DSM 3247</strain>
    </source>
</reference>
<proteinExistence type="predicted"/>
<keyword evidence="4" id="KW-1185">Reference proteome</keyword>
<accession>A0A1L3GEX3</accession>
<evidence type="ECO:0000256" key="1">
    <source>
        <dbReference type="SAM" id="MobiDB-lite"/>
    </source>
</evidence>
<dbReference type="RefSeq" id="WP_072286357.1">
    <property type="nucleotide sequence ID" value="NZ_CP015455.1"/>
</dbReference>
<organism evidence="3 4">
    <name type="scientific">Syntrophotalea acetylenica</name>
    <name type="common">Pelobacter acetylenicus</name>
    <dbReference type="NCBI Taxonomy" id="29542"/>
    <lineage>
        <taxon>Bacteria</taxon>
        <taxon>Pseudomonadati</taxon>
        <taxon>Thermodesulfobacteriota</taxon>
        <taxon>Desulfuromonadia</taxon>
        <taxon>Desulfuromonadales</taxon>
        <taxon>Syntrophotaleaceae</taxon>
        <taxon>Syntrophotalea</taxon>
    </lineage>
</organism>
<feature type="region of interest" description="Disordered" evidence="1">
    <location>
        <begin position="126"/>
        <end position="155"/>
    </location>
</feature>
<gene>
    <name evidence="3" type="ORF">A7E75_05325</name>
</gene>
<feature type="chain" id="PRO_5012001336" evidence="2">
    <location>
        <begin position="22"/>
        <end position="155"/>
    </location>
</feature>
<feature type="signal peptide" evidence="2">
    <location>
        <begin position="1"/>
        <end position="21"/>
    </location>
</feature>
<name>A0A1L3GEX3_SYNAC</name>
<keyword evidence="2" id="KW-0732">Signal</keyword>
<evidence type="ECO:0000313" key="3">
    <source>
        <dbReference type="EMBL" id="APG24516.1"/>
    </source>
</evidence>
<dbReference type="AlphaFoldDB" id="A0A1L3GEX3"/>
<sequence>MRHMLFLLLAVALMGTSVAQASDVDFGLDVHIGSHGARPVVVHEPPVFLAPAELGFHVAVGVPYDMFYVGGSYYVCKDRRWYRGASYNGPWQGVGPRHLPPGLAKKRYRDIIRARDAEYAHYRRDRHHYKGRAHYPQDDGRGHGKGNGKGHKHKG</sequence>
<dbReference type="EMBL" id="CP015518">
    <property type="protein sequence ID" value="APG24516.1"/>
    <property type="molecule type" value="Genomic_DNA"/>
</dbReference>
<evidence type="ECO:0000256" key="2">
    <source>
        <dbReference type="SAM" id="SignalP"/>
    </source>
</evidence>
<dbReference type="Proteomes" id="UP000182264">
    <property type="component" value="Chromosome"/>
</dbReference>
<feature type="compositionally biased region" description="Basic residues" evidence="1">
    <location>
        <begin position="143"/>
        <end position="155"/>
    </location>
</feature>
<dbReference type="OrthoDB" id="5396420at2"/>
<dbReference type="KEGG" id="pace:A6070_13965"/>
<protein>
    <submittedName>
        <fullName evidence="3">Uncharacterized protein</fullName>
    </submittedName>
</protein>
<evidence type="ECO:0000313" key="4">
    <source>
        <dbReference type="Proteomes" id="UP000182264"/>
    </source>
</evidence>